<feature type="compositionally biased region" description="Polar residues" evidence="1">
    <location>
        <begin position="104"/>
        <end position="118"/>
    </location>
</feature>
<organism evidence="2 3">
    <name type="scientific">Cryptolaemus montrouzieri</name>
    <dbReference type="NCBI Taxonomy" id="559131"/>
    <lineage>
        <taxon>Eukaryota</taxon>
        <taxon>Metazoa</taxon>
        <taxon>Ecdysozoa</taxon>
        <taxon>Arthropoda</taxon>
        <taxon>Hexapoda</taxon>
        <taxon>Insecta</taxon>
        <taxon>Pterygota</taxon>
        <taxon>Neoptera</taxon>
        <taxon>Endopterygota</taxon>
        <taxon>Coleoptera</taxon>
        <taxon>Polyphaga</taxon>
        <taxon>Cucujiformia</taxon>
        <taxon>Coccinelloidea</taxon>
        <taxon>Coccinellidae</taxon>
        <taxon>Scymninae</taxon>
        <taxon>Scymnini</taxon>
        <taxon>Cryptolaemus</taxon>
    </lineage>
</organism>
<keyword evidence="3" id="KW-1185">Reference proteome</keyword>
<accession>A0ABD2MXU8</accession>
<reference evidence="2 3" key="1">
    <citation type="journal article" date="2021" name="BMC Biol.">
        <title>Horizontally acquired antibacterial genes associated with adaptive radiation of ladybird beetles.</title>
        <authorList>
            <person name="Li H.S."/>
            <person name="Tang X.F."/>
            <person name="Huang Y.H."/>
            <person name="Xu Z.Y."/>
            <person name="Chen M.L."/>
            <person name="Du X.Y."/>
            <person name="Qiu B.Y."/>
            <person name="Chen P.T."/>
            <person name="Zhang W."/>
            <person name="Slipinski A."/>
            <person name="Escalona H.E."/>
            <person name="Waterhouse R.M."/>
            <person name="Zwick A."/>
            <person name="Pang H."/>
        </authorList>
    </citation>
    <scope>NUCLEOTIDE SEQUENCE [LARGE SCALE GENOMIC DNA]</scope>
    <source>
        <strain evidence="2">SYSU2018</strain>
    </source>
</reference>
<dbReference type="EMBL" id="JABFTP020000042">
    <property type="protein sequence ID" value="KAL3270986.1"/>
    <property type="molecule type" value="Genomic_DNA"/>
</dbReference>
<proteinExistence type="predicted"/>
<protein>
    <recommendedName>
        <fullName evidence="4">Rhythmically expressed gene 5 protein</fullName>
    </recommendedName>
</protein>
<sequence>MQRLYQVLCLCAVTGYLSGSAIPMWEYLSKQEKMSYLYSMFANQVEDFCETANMKDCNRELLKYGLDKLKDMSEDHLDTMDPYQRGANTIIWDSMMDGHAMASTTVKPQSSVTTTAKPNSYDDHSFDEEFGNQGAGSARIDSIYRVPPPKGFVFKIETGKPLYTYPHNLQYIPRTHKQVFAKQYTTTSRTPSIYIDAPLTGPMEVKVYPDGTPVHDNQRQLPHDEDLRQYQLSKVKIPNL</sequence>
<evidence type="ECO:0000256" key="1">
    <source>
        <dbReference type="SAM" id="MobiDB-lite"/>
    </source>
</evidence>
<dbReference type="Proteomes" id="UP001516400">
    <property type="component" value="Unassembled WGS sequence"/>
</dbReference>
<name>A0ABD2MXU8_9CUCU</name>
<comment type="caution">
    <text evidence="2">The sequence shown here is derived from an EMBL/GenBank/DDBJ whole genome shotgun (WGS) entry which is preliminary data.</text>
</comment>
<evidence type="ECO:0000313" key="3">
    <source>
        <dbReference type="Proteomes" id="UP001516400"/>
    </source>
</evidence>
<evidence type="ECO:0000313" key="2">
    <source>
        <dbReference type="EMBL" id="KAL3270986.1"/>
    </source>
</evidence>
<feature type="region of interest" description="Disordered" evidence="1">
    <location>
        <begin position="104"/>
        <end position="124"/>
    </location>
</feature>
<gene>
    <name evidence="2" type="ORF">HHI36_021489</name>
</gene>
<dbReference type="AlphaFoldDB" id="A0ABD2MXU8"/>
<evidence type="ECO:0008006" key="4">
    <source>
        <dbReference type="Google" id="ProtNLM"/>
    </source>
</evidence>